<dbReference type="SUPFAM" id="SSF47370">
    <property type="entry name" value="Bromodomain"/>
    <property type="match status" value="1"/>
</dbReference>
<feature type="region of interest" description="Disordered" evidence="4">
    <location>
        <begin position="329"/>
        <end position="354"/>
    </location>
</feature>
<evidence type="ECO:0000313" key="8">
    <source>
        <dbReference type="Proteomes" id="UP000249390"/>
    </source>
</evidence>
<keyword evidence="1 2" id="KW-0103">Bromodomain</keyword>
<evidence type="ECO:0008006" key="9">
    <source>
        <dbReference type="Google" id="ProtNLM"/>
    </source>
</evidence>
<reference evidence="7 8" key="1">
    <citation type="submission" date="2018-06" db="EMBL/GenBank/DDBJ databases">
        <title>The Genome of Cuscuta australis (Dodder) Provides Insight into the Evolution of Plant Parasitism.</title>
        <authorList>
            <person name="Liu H."/>
        </authorList>
    </citation>
    <scope>NUCLEOTIDE SEQUENCE [LARGE SCALE GENOMIC DNA]</scope>
    <source>
        <strain evidence="8">cv. Yunnan</strain>
        <tissue evidence="7">Vines</tissue>
    </source>
</reference>
<evidence type="ECO:0000256" key="1">
    <source>
        <dbReference type="ARBA" id="ARBA00023117"/>
    </source>
</evidence>
<sequence length="438" mass="49597">MVVGPKRRWGTWEELILGGAVLRHGTDDWSAVASELKARTLYPNSFTPEACKARYENLRERYSGCSFWFEELRKRRIEELRRELKRSEGSIGSLKSKIEFLKAERERSLPVPVVKLEGIESSAGSFTRNFNLNESPGCQVQGLTSAIDAETNKDGGGTTVRKRRAQRKRKDILWDSKEGSIGESGNLCSASAVSFSHSKEASDGCDDDETRRGVSGCTKNAGLMDIFNSIAQREPALVFRHRLDSQKRARYKRTIRRHLDMETIRSRILTLSIRLPEELFRDLLLLANNAVIFYSKRTREHKAALSLRDDITKACRRHQQDMWAQTRISPPVLPTTTPCRRPVKPRSARPRTSKHRIPANTDAVRLLSDDVAGKRGCFVKQPGKAKRVSVKNPVWGHFGKEDSSLRHKTVSKDELVAVVGPNNNKPVVKKRKIYPGRV</sequence>
<dbReference type="Gene3D" id="1.10.10.60">
    <property type="entry name" value="Homeodomain-like"/>
    <property type="match status" value="1"/>
</dbReference>
<dbReference type="Pfam" id="PF00439">
    <property type="entry name" value="Bromodomain"/>
    <property type="match status" value="1"/>
</dbReference>
<dbReference type="CDD" id="cd04369">
    <property type="entry name" value="Bromodomain"/>
    <property type="match status" value="1"/>
</dbReference>
<evidence type="ECO:0000256" key="3">
    <source>
        <dbReference type="SAM" id="Coils"/>
    </source>
</evidence>
<dbReference type="CDD" id="cd00167">
    <property type="entry name" value="SANT"/>
    <property type="match status" value="1"/>
</dbReference>
<dbReference type="Gene3D" id="1.20.920.10">
    <property type="entry name" value="Bromodomain-like"/>
    <property type="match status" value="1"/>
</dbReference>
<dbReference type="PROSITE" id="PS50014">
    <property type="entry name" value="BROMODOMAIN_2"/>
    <property type="match status" value="1"/>
</dbReference>
<dbReference type="GO" id="GO:0010597">
    <property type="term" value="P:green leaf volatile biosynthetic process"/>
    <property type="evidence" value="ECO:0007669"/>
    <property type="project" value="UniProtKB-ARBA"/>
</dbReference>
<dbReference type="EMBL" id="NQVE01000076">
    <property type="protein sequence ID" value="RAL49648.1"/>
    <property type="molecule type" value="Genomic_DNA"/>
</dbReference>
<dbReference type="SMART" id="SM00717">
    <property type="entry name" value="SANT"/>
    <property type="match status" value="1"/>
</dbReference>
<proteinExistence type="predicted"/>
<feature type="domain" description="Bromo" evidence="5">
    <location>
        <begin position="231"/>
        <end position="301"/>
    </location>
</feature>
<dbReference type="InterPro" id="IPR001005">
    <property type="entry name" value="SANT/Myb"/>
</dbReference>
<name>A0A328DYS0_9ASTE</name>
<evidence type="ECO:0000259" key="6">
    <source>
        <dbReference type="PROSITE" id="PS50090"/>
    </source>
</evidence>
<evidence type="ECO:0000259" key="5">
    <source>
        <dbReference type="PROSITE" id="PS50014"/>
    </source>
</evidence>
<organism evidence="7 8">
    <name type="scientific">Cuscuta australis</name>
    <dbReference type="NCBI Taxonomy" id="267555"/>
    <lineage>
        <taxon>Eukaryota</taxon>
        <taxon>Viridiplantae</taxon>
        <taxon>Streptophyta</taxon>
        <taxon>Embryophyta</taxon>
        <taxon>Tracheophyta</taxon>
        <taxon>Spermatophyta</taxon>
        <taxon>Magnoliopsida</taxon>
        <taxon>eudicotyledons</taxon>
        <taxon>Gunneridae</taxon>
        <taxon>Pentapetalae</taxon>
        <taxon>asterids</taxon>
        <taxon>lamiids</taxon>
        <taxon>Solanales</taxon>
        <taxon>Convolvulaceae</taxon>
        <taxon>Cuscuteae</taxon>
        <taxon>Cuscuta</taxon>
        <taxon>Cuscuta subgen. Grammica</taxon>
        <taxon>Cuscuta sect. Cleistogrammica</taxon>
    </lineage>
</organism>
<dbReference type="GO" id="GO:0000976">
    <property type="term" value="F:transcription cis-regulatory region binding"/>
    <property type="evidence" value="ECO:0007669"/>
    <property type="project" value="UniProtKB-ARBA"/>
</dbReference>
<dbReference type="SMART" id="SM00297">
    <property type="entry name" value="BROMO"/>
    <property type="match status" value="1"/>
</dbReference>
<feature type="coiled-coil region" evidence="3">
    <location>
        <begin position="77"/>
        <end position="104"/>
    </location>
</feature>
<dbReference type="InterPro" id="IPR001487">
    <property type="entry name" value="Bromodomain"/>
</dbReference>
<keyword evidence="3" id="KW-0175">Coiled coil</keyword>
<accession>A0A328DYS0</accession>
<evidence type="ECO:0000256" key="2">
    <source>
        <dbReference type="PROSITE-ProRule" id="PRU00035"/>
    </source>
</evidence>
<evidence type="ECO:0000313" key="7">
    <source>
        <dbReference type="EMBL" id="RAL49648.1"/>
    </source>
</evidence>
<dbReference type="SUPFAM" id="SSF46689">
    <property type="entry name" value="Homeodomain-like"/>
    <property type="match status" value="1"/>
</dbReference>
<dbReference type="PROSITE" id="PS50090">
    <property type="entry name" value="MYB_LIKE"/>
    <property type="match status" value="1"/>
</dbReference>
<dbReference type="AlphaFoldDB" id="A0A328DYS0"/>
<dbReference type="InterPro" id="IPR009057">
    <property type="entry name" value="Homeodomain-like_sf"/>
</dbReference>
<gene>
    <name evidence="7" type="ORF">DM860_001939</name>
</gene>
<feature type="region of interest" description="Disordered" evidence="4">
    <location>
        <begin position="149"/>
        <end position="168"/>
    </location>
</feature>
<dbReference type="PANTHER" id="PTHR37888:SF4">
    <property type="entry name" value="OS07G0565300 PROTEIN"/>
    <property type="match status" value="1"/>
</dbReference>
<feature type="compositionally biased region" description="Basic residues" evidence="4">
    <location>
        <begin position="341"/>
        <end position="354"/>
    </location>
</feature>
<comment type="caution">
    <text evidence="7">The sequence shown here is derived from an EMBL/GenBank/DDBJ whole genome shotgun (WGS) entry which is preliminary data.</text>
</comment>
<dbReference type="PANTHER" id="PTHR37888">
    <property type="entry name" value="DNA-BINDING BROMODOMAIN-CONTAINING PROTEIN"/>
    <property type="match status" value="1"/>
</dbReference>
<dbReference type="Proteomes" id="UP000249390">
    <property type="component" value="Unassembled WGS sequence"/>
</dbReference>
<protein>
    <recommendedName>
        <fullName evidence="9">Bromo domain-containing protein</fullName>
    </recommendedName>
</protein>
<evidence type="ECO:0000256" key="4">
    <source>
        <dbReference type="SAM" id="MobiDB-lite"/>
    </source>
</evidence>
<feature type="compositionally biased region" description="Polar residues" evidence="4">
    <location>
        <begin position="329"/>
        <end position="338"/>
    </location>
</feature>
<keyword evidence="8" id="KW-1185">Reference proteome</keyword>
<dbReference type="InterPro" id="IPR036427">
    <property type="entry name" value="Bromodomain-like_sf"/>
</dbReference>
<feature type="domain" description="Myb-like" evidence="6">
    <location>
        <begin position="6"/>
        <end position="59"/>
    </location>
</feature>